<feature type="region of interest" description="Disordered" evidence="1">
    <location>
        <begin position="241"/>
        <end position="307"/>
    </location>
</feature>
<keyword evidence="2" id="KW-0472">Membrane</keyword>
<proteinExistence type="predicted"/>
<comment type="caution">
    <text evidence="3">The sequence shown here is derived from an EMBL/GenBank/DDBJ whole genome shotgun (WGS) entry which is preliminary data.</text>
</comment>
<dbReference type="OrthoDB" id="5342507at2759"/>
<organism evidence="3 4">
    <name type="scientific">Cordyceps confragosa</name>
    <name type="common">Lecanicillium lecanii</name>
    <dbReference type="NCBI Taxonomy" id="2714763"/>
    <lineage>
        <taxon>Eukaryota</taxon>
        <taxon>Fungi</taxon>
        <taxon>Dikarya</taxon>
        <taxon>Ascomycota</taxon>
        <taxon>Pezizomycotina</taxon>
        <taxon>Sordariomycetes</taxon>
        <taxon>Hypocreomycetidae</taxon>
        <taxon>Hypocreales</taxon>
        <taxon>Cordycipitaceae</taxon>
        <taxon>Akanthomyces</taxon>
    </lineage>
</organism>
<feature type="transmembrane region" description="Helical" evidence="2">
    <location>
        <begin position="80"/>
        <end position="100"/>
    </location>
</feature>
<dbReference type="AlphaFoldDB" id="A0A179I6R5"/>
<gene>
    <name evidence="3" type="ORF">LLEC1_01739</name>
</gene>
<evidence type="ECO:0000313" key="4">
    <source>
        <dbReference type="Proteomes" id="UP000243081"/>
    </source>
</evidence>
<evidence type="ECO:0000313" key="3">
    <source>
        <dbReference type="EMBL" id="OAQ97280.1"/>
    </source>
</evidence>
<name>A0A179I6R5_CORDF</name>
<dbReference type="OMA" id="THAGDHY"/>
<evidence type="ECO:0008006" key="5">
    <source>
        <dbReference type="Google" id="ProtNLM"/>
    </source>
</evidence>
<evidence type="ECO:0000256" key="1">
    <source>
        <dbReference type="SAM" id="MobiDB-lite"/>
    </source>
</evidence>
<feature type="compositionally biased region" description="Basic and acidic residues" evidence="1">
    <location>
        <begin position="297"/>
        <end position="307"/>
    </location>
</feature>
<dbReference type="Proteomes" id="UP000243081">
    <property type="component" value="Unassembled WGS sequence"/>
</dbReference>
<accession>A0A179I6R5</accession>
<keyword evidence="4" id="KW-1185">Reference proteome</keyword>
<protein>
    <recommendedName>
        <fullName evidence="5">MARVEL domain-containing protein</fullName>
    </recommendedName>
</protein>
<sequence>MPRGSSLGLKTVQWLIRSVQLLCAVIILGIYSYFLAALSNHSLATPTNVRAVEGIAGVAVAYALLGLLLLCCLAGRTLPAFAAMCIDFALLSAYIFVAVANKDGAGSCSGDEVGTVFGKGKADDTLDADGGFTKIPSYHTACKLETACLAIAIIAIGNRDSEATVVGHEQQPPYNKYETGYGNLSSPTTHAPMVTGHIDDGVSPIEATATCTYPPAGNPYTHAAGGGDSYTHAGDHYGHAGDDYYQQHHGSSAGAHHANTSATLPYPVDNPYDSPYGPHRTQPSHLTMPPRYPAQNHHYDDGIYDRP</sequence>
<evidence type="ECO:0000256" key="2">
    <source>
        <dbReference type="SAM" id="Phobius"/>
    </source>
</evidence>
<keyword evidence="2" id="KW-0812">Transmembrane</keyword>
<reference evidence="3 4" key="1">
    <citation type="submission" date="2016-03" db="EMBL/GenBank/DDBJ databases">
        <title>Fine-scale spatial genetic structure of a fungal parasite of coffee scale insects.</title>
        <authorList>
            <person name="Jackson D."/>
            <person name="Zemenick K.A."/>
            <person name="Malloure B."/>
            <person name="Quandt C.A."/>
            <person name="James T.Y."/>
        </authorList>
    </citation>
    <scope>NUCLEOTIDE SEQUENCE [LARGE SCALE GENOMIC DNA]</scope>
    <source>
        <strain evidence="3 4">UM487</strain>
    </source>
</reference>
<dbReference type="EMBL" id="LUKN01003538">
    <property type="protein sequence ID" value="OAQ97280.1"/>
    <property type="molecule type" value="Genomic_DNA"/>
</dbReference>
<feature type="transmembrane region" description="Helical" evidence="2">
    <location>
        <begin position="12"/>
        <end position="34"/>
    </location>
</feature>
<feature type="compositionally biased region" description="Low complexity" evidence="1">
    <location>
        <begin position="248"/>
        <end position="263"/>
    </location>
</feature>
<feature type="transmembrane region" description="Helical" evidence="2">
    <location>
        <begin position="54"/>
        <end position="73"/>
    </location>
</feature>
<keyword evidence="2" id="KW-1133">Transmembrane helix</keyword>